<dbReference type="GO" id="GO:0039617">
    <property type="term" value="C:T=3 icosahedral viral capsid"/>
    <property type="evidence" value="ECO:0007669"/>
    <property type="project" value="UniProtKB-KW"/>
</dbReference>
<reference evidence="9" key="2">
    <citation type="submission" date="2023-04" db="EMBL/GenBank/DDBJ databases">
        <authorList>
            <person name="Le Lay C."/>
        </authorList>
    </citation>
    <scope>NUCLEOTIDE SEQUENCE</scope>
    <source>
        <strain evidence="9">A</strain>
    </source>
</reference>
<evidence type="ECO:0000256" key="4">
    <source>
        <dbReference type="ARBA" id="ARBA00022561"/>
    </source>
</evidence>
<evidence type="ECO:0000256" key="3">
    <source>
        <dbReference type="ARBA" id="ARBA00018091"/>
    </source>
</evidence>
<dbReference type="SUPFAM" id="SSF88633">
    <property type="entry name" value="Positive stranded ssRNA viruses"/>
    <property type="match status" value="1"/>
</dbReference>
<dbReference type="InterPro" id="IPR000937">
    <property type="entry name" value="Capsid_prot_S-dom_vir"/>
</dbReference>
<keyword evidence="4" id="KW-0167">Capsid protein</keyword>
<proteinExistence type="inferred from homology"/>
<reference evidence="9" key="1">
    <citation type="journal article" date="2023" name="Virology">
        <title>A metatranscriptomic analysis of geothermal hot springs reveals diverse RNA viruses including the phylum Lenarviricota.</title>
        <authorList>
            <person name="Le Lay C."/>
            <person name="Stott M.B."/>
            <person name="Shi M."/>
            <person name="Sadiq S."/>
            <person name="Holmes E.C."/>
        </authorList>
    </citation>
    <scope>NUCLEOTIDE SEQUENCE</scope>
    <source>
        <strain evidence="9">A</strain>
    </source>
</reference>
<evidence type="ECO:0000256" key="1">
    <source>
        <dbReference type="ARBA" id="ARBA00004328"/>
    </source>
</evidence>
<name>A0AA96SJ93_9VIRU</name>
<keyword evidence="5" id="KW-0946">Virion</keyword>
<feature type="compositionally biased region" description="Low complexity" evidence="7">
    <location>
        <begin position="19"/>
        <end position="31"/>
    </location>
</feature>
<evidence type="ECO:0000313" key="9">
    <source>
        <dbReference type="EMBL" id="WNT71132.1"/>
    </source>
</evidence>
<protein>
    <recommendedName>
        <fullName evidence="3">Capsid protein</fullName>
    </recommendedName>
</protein>
<comment type="subcellular location">
    <subcellularLocation>
        <location evidence="1">Virion</location>
    </subcellularLocation>
</comment>
<dbReference type="InterPro" id="IPR029053">
    <property type="entry name" value="Viral_coat"/>
</dbReference>
<sequence length="420" mass="45449">MHSPGSHTVSHIMAKKKSNNNNNNNVKNNGKPRIVEKIVYRDKPMSIGAQIGHGLQNLAVSTFKRITGMGDYKVSPNVKDIGHNALMNKFTHQPPKFCTATNSFVFEHSEYIGDVLGSTGFTTKAYTINPADQFCFPWLSGLATSFESYQIEGMLFRYESTSGEATGTNTTLGSVMGYVSYDDLDAVSVTKPILLQYDGVVEAKPSESMLIGVECDPSRLVMDRLYVGPVASGSDSRFYNFGKFIVATAGQQQDGATLGELFVHYRIRFYVAKSLPSLTGSIFNRSYFSALAVPDASNSPFQFTSVDSSAEISLDITPTRIEWLAIPGATYVITCCYAGGTLNAVAPNITVLGGALAPYFNNSAINNYTSGFGTNTGTVTYQYLIKASDSNNSTVITSFLTTGGVFPSSPSLNGYLYRLT</sequence>
<organism evidence="9">
    <name type="scientific">Cotepeofons virus</name>
    <dbReference type="NCBI Taxonomy" id="3072204"/>
    <lineage>
        <taxon>Viruses</taxon>
        <taxon>Riboviria</taxon>
        <taxon>Orthornavirae</taxon>
        <taxon>Lenarviricota</taxon>
    </lineage>
</organism>
<dbReference type="Pfam" id="PF00729">
    <property type="entry name" value="Viral_coat"/>
    <property type="match status" value="1"/>
</dbReference>
<dbReference type="GO" id="GO:0005198">
    <property type="term" value="F:structural molecule activity"/>
    <property type="evidence" value="ECO:0007669"/>
    <property type="project" value="InterPro"/>
</dbReference>
<feature type="domain" description="Icosahedral viral capsid protein S" evidence="8">
    <location>
        <begin position="91"/>
        <end position="273"/>
    </location>
</feature>
<evidence type="ECO:0000256" key="5">
    <source>
        <dbReference type="ARBA" id="ARBA00022844"/>
    </source>
</evidence>
<feature type="region of interest" description="Disordered" evidence="7">
    <location>
        <begin position="1"/>
        <end position="32"/>
    </location>
</feature>
<dbReference type="Gene3D" id="2.60.120.20">
    <property type="match status" value="1"/>
</dbReference>
<comment type="similarity">
    <text evidence="2">Belongs to the icosahedral plant coat protein family.</text>
</comment>
<evidence type="ECO:0000256" key="2">
    <source>
        <dbReference type="ARBA" id="ARBA00007446"/>
    </source>
</evidence>
<evidence type="ECO:0000259" key="8">
    <source>
        <dbReference type="Pfam" id="PF00729"/>
    </source>
</evidence>
<accession>A0AA96SJ93</accession>
<dbReference type="EMBL" id="OQ866067">
    <property type="protein sequence ID" value="WNT71132.1"/>
    <property type="molecule type" value="Genomic_RNA"/>
</dbReference>
<evidence type="ECO:0000256" key="6">
    <source>
        <dbReference type="ARBA" id="ARBA00023060"/>
    </source>
</evidence>
<keyword evidence="6" id="KW-1142">T=3 icosahedral capsid protein</keyword>
<evidence type="ECO:0000256" key="7">
    <source>
        <dbReference type="SAM" id="MobiDB-lite"/>
    </source>
</evidence>